<dbReference type="InParanoid" id="Q38E04"/>
<proteinExistence type="predicted"/>
<name>Q38E04_TRYB2</name>
<reference evidence="1 2" key="2">
    <citation type="journal article" date="2005" name="Science">
        <title>The genome of the African trypanosome Trypanosoma brucei.</title>
        <authorList>
            <person name="Berriman M."/>
            <person name="Ghedin E."/>
            <person name="Hertz-Fowler C."/>
            <person name="Blandin G."/>
            <person name="Renauld H."/>
            <person name="Bartholomeu D.C."/>
            <person name="Lennard N.J."/>
            <person name="Caler E."/>
            <person name="Hamlin N.E."/>
            <person name="Haas B."/>
            <person name="Bohme U."/>
            <person name="Hannick L."/>
            <person name="Aslett M.A."/>
            <person name="Shallom J."/>
            <person name="Marcello L."/>
            <person name="Hou L."/>
            <person name="Wickstead B."/>
            <person name="Alsmark U.C."/>
            <person name="Arrowsmith C."/>
            <person name="Atkin R.J."/>
            <person name="Barron A.J."/>
            <person name="Bringaud F."/>
            <person name="Brooks K."/>
            <person name="Carrington M."/>
            <person name="Cherevach I."/>
            <person name="Chillingworth T.J."/>
            <person name="Churcher C."/>
            <person name="Clark L.N."/>
            <person name="Corton C.H."/>
            <person name="Cronin A."/>
            <person name="Davies R.M."/>
            <person name="Doggett J."/>
            <person name="Djikeng A."/>
            <person name="Feldblyum T."/>
            <person name="Field M.C."/>
            <person name="Fraser A."/>
            <person name="Goodhead I."/>
            <person name="Hance Z."/>
            <person name="Harper D."/>
            <person name="Harris B.R."/>
            <person name="Hauser H."/>
            <person name="Hostetler J."/>
            <person name="Ivens A."/>
            <person name="Jagels K."/>
            <person name="Johnson D."/>
            <person name="Johnson J."/>
            <person name="Jones K."/>
            <person name="Kerhornou A.X."/>
            <person name="Koo H."/>
            <person name="Larke N."/>
            <person name="Landfear S."/>
            <person name="Larkin C."/>
            <person name="Leech V."/>
            <person name="Line A."/>
            <person name="Lord A."/>
            <person name="Macleod A."/>
            <person name="Mooney P.J."/>
            <person name="Moule S."/>
            <person name="Martin D.M."/>
            <person name="Morgan G.W."/>
            <person name="Mungall K."/>
            <person name="Norbertczak H."/>
            <person name="Ormond D."/>
            <person name="Pai G."/>
            <person name="Peacock C.S."/>
            <person name="Peterson J."/>
            <person name="Quail M.A."/>
            <person name="Rabbinowitsch E."/>
            <person name="Rajandream M.A."/>
            <person name="Reitter C."/>
            <person name="Salzberg S.L."/>
            <person name="Sanders M."/>
            <person name="Schobel S."/>
            <person name="Sharp S."/>
            <person name="Simmonds M."/>
            <person name="Simpson A.J."/>
            <person name="Tallon L."/>
            <person name="Turner C.M."/>
            <person name="Tait A."/>
            <person name="Tivey A.R."/>
            <person name="Van Aken S."/>
            <person name="Walker D."/>
            <person name="Wanless D."/>
            <person name="Wang S."/>
            <person name="White B."/>
            <person name="White O."/>
            <person name="Whitehead S."/>
            <person name="Woodward J."/>
            <person name="Wortman J."/>
            <person name="Adams M.D."/>
            <person name="Embley T.M."/>
            <person name="Gull K."/>
            <person name="Ullu E."/>
            <person name="Barry J.D."/>
            <person name="Fairlamb A.H."/>
            <person name="Opperdoes F."/>
            <person name="Barrell B.G."/>
            <person name="Donelson J.E."/>
            <person name="Hall N."/>
            <person name="Fraser C.M."/>
            <person name="Melville S.E."/>
            <person name="El-Sayed N.M."/>
        </authorList>
    </citation>
    <scope>NUCLEOTIDE SEQUENCE [LARGE SCALE GENOMIC DNA]</scope>
    <source>
        <strain evidence="1 2">927/4 GUTat10.1</strain>
    </source>
</reference>
<protein>
    <submittedName>
        <fullName evidence="1">Uncharacterized protein</fullName>
    </submittedName>
</protein>
<dbReference type="KEGG" id="tbr:Tb09.211.1520"/>
<evidence type="ECO:0000313" key="2">
    <source>
        <dbReference type="Proteomes" id="UP000008524"/>
    </source>
</evidence>
<keyword evidence="2" id="KW-1185">Reference proteome</keyword>
<gene>
    <name evidence="1" type="ORF">Tb09.211.1520</name>
</gene>
<evidence type="ECO:0000313" key="1">
    <source>
        <dbReference type="EMBL" id="EAN76966.1"/>
    </source>
</evidence>
<dbReference type="Proteomes" id="UP000008524">
    <property type="component" value="Chromosome 9"/>
</dbReference>
<dbReference type="EMBL" id="CM000207">
    <property type="protein sequence ID" value="EAN76966.1"/>
    <property type="molecule type" value="Genomic_DNA"/>
</dbReference>
<dbReference type="AlphaFoldDB" id="Q38E04"/>
<dbReference type="RefSeq" id="XP_827296.1">
    <property type="nucleotide sequence ID" value="XM_822203.1"/>
</dbReference>
<organism evidence="1 2">
    <name type="scientific">Trypanosoma brucei brucei (strain 927/4 GUTat10.1)</name>
    <dbReference type="NCBI Taxonomy" id="185431"/>
    <lineage>
        <taxon>Eukaryota</taxon>
        <taxon>Discoba</taxon>
        <taxon>Euglenozoa</taxon>
        <taxon>Kinetoplastea</taxon>
        <taxon>Metakinetoplastina</taxon>
        <taxon>Trypanosomatida</taxon>
        <taxon>Trypanosomatidae</taxon>
        <taxon>Trypanosoma</taxon>
    </lineage>
</organism>
<accession>Q38E04</accession>
<reference evidence="1 2" key="1">
    <citation type="journal article" date="2005" name="Science">
        <title>Comparative genomics of trypanosomatid parasitic protozoa.</title>
        <authorList>
            <person name="El-Sayed N.M."/>
            <person name="Myler P.J."/>
            <person name="Blandin G."/>
            <person name="Berriman M."/>
            <person name="Crabtree J."/>
            <person name="Aggarwal G."/>
            <person name="Caler E."/>
            <person name="Renauld H."/>
            <person name="Worthey E.A."/>
            <person name="Hertz-Fowler C."/>
            <person name="Ghedin E."/>
            <person name="Peacock C."/>
            <person name="Bartholomeu D.C."/>
            <person name="Haas B.J."/>
            <person name="Tran A.N."/>
            <person name="Wortman J.R."/>
            <person name="Alsmark U.C."/>
            <person name="Angiuoli S."/>
            <person name="Anupama A."/>
            <person name="Badger J."/>
            <person name="Bringaud F."/>
            <person name="Cadag E."/>
            <person name="Carlton J.M."/>
            <person name="Cerqueira G.C."/>
            <person name="Creasy T."/>
            <person name="Delcher A.L."/>
            <person name="Djikeng A."/>
            <person name="Embley T.M."/>
            <person name="Hauser C."/>
            <person name="Ivens A.C."/>
            <person name="Kummerfeld S.K."/>
            <person name="Pereira-Leal J.B."/>
            <person name="Nilsson D."/>
            <person name="Peterson J."/>
            <person name="Salzberg S.L."/>
            <person name="Shallom J."/>
            <person name="Silva J.C."/>
            <person name="Sundaram J."/>
            <person name="Westenberger S."/>
            <person name="White O."/>
            <person name="Melville S.E."/>
            <person name="Donelson J.E."/>
            <person name="Andersson B."/>
            <person name="Stuart K.D."/>
            <person name="Hall N."/>
        </authorList>
    </citation>
    <scope>NUCLEOTIDE SEQUENCE [LARGE SCALE GENOMIC DNA]</scope>
    <source>
        <strain evidence="1 2">927/4 GUTat10.1</strain>
    </source>
</reference>
<dbReference type="PaxDb" id="5691-EAN76966"/>
<dbReference type="GeneID" id="3660685"/>
<sequence>MWITVFIPHGHRLCSPPSPPPPPPQLSGHFFFFRRTCATRDKCSRLSVLTVLTNTPKTNKQTSERQRDIWLTLIYLFPQVALVLPSRFSLFPNVPLPLLPNSHFISSSLLNAIRHLPQVLLHFQCDSESSNRSLLKEAFPSRIPPHTLTEG</sequence>